<reference evidence="1 2" key="1">
    <citation type="journal article" date="2023" name="J. Hered.">
        <title>Chromosome-level genome of the wood stork (Mycteria americana) provides insight into avian chromosome evolution.</title>
        <authorList>
            <person name="Flamio R. Jr."/>
            <person name="Ramstad K.M."/>
        </authorList>
    </citation>
    <scope>NUCLEOTIDE SEQUENCE [LARGE SCALE GENOMIC DNA]</scope>
    <source>
        <strain evidence="1">JAX WOST 10</strain>
    </source>
</reference>
<dbReference type="EMBL" id="JAUNZN010000001">
    <property type="protein sequence ID" value="KAK4831948.1"/>
    <property type="molecule type" value="Genomic_DNA"/>
</dbReference>
<organism evidence="1 2">
    <name type="scientific">Mycteria americana</name>
    <name type="common">Wood stork</name>
    <dbReference type="NCBI Taxonomy" id="33587"/>
    <lineage>
        <taxon>Eukaryota</taxon>
        <taxon>Metazoa</taxon>
        <taxon>Chordata</taxon>
        <taxon>Craniata</taxon>
        <taxon>Vertebrata</taxon>
        <taxon>Euteleostomi</taxon>
        <taxon>Archelosauria</taxon>
        <taxon>Archosauria</taxon>
        <taxon>Dinosauria</taxon>
        <taxon>Saurischia</taxon>
        <taxon>Theropoda</taxon>
        <taxon>Coelurosauria</taxon>
        <taxon>Aves</taxon>
        <taxon>Neognathae</taxon>
        <taxon>Neoaves</taxon>
        <taxon>Aequornithes</taxon>
        <taxon>Ciconiiformes</taxon>
        <taxon>Ciconiidae</taxon>
        <taxon>Mycteria</taxon>
    </lineage>
</organism>
<gene>
    <name evidence="1" type="ORF">QYF61_020325</name>
</gene>
<keyword evidence="2" id="KW-1185">Reference proteome</keyword>
<accession>A0AAN7SLG4</accession>
<dbReference type="AlphaFoldDB" id="A0AAN7SLG4"/>
<name>A0AAN7SLG4_MYCAM</name>
<protein>
    <submittedName>
        <fullName evidence="1">Uncharacterized protein</fullName>
    </submittedName>
</protein>
<evidence type="ECO:0000313" key="1">
    <source>
        <dbReference type="EMBL" id="KAK4831948.1"/>
    </source>
</evidence>
<proteinExistence type="predicted"/>
<comment type="caution">
    <text evidence="1">The sequence shown here is derived from an EMBL/GenBank/DDBJ whole genome shotgun (WGS) entry which is preliminary data.</text>
</comment>
<evidence type="ECO:0000313" key="2">
    <source>
        <dbReference type="Proteomes" id="UP001333110"/>
    </source>
</evidence>
<sequence length="226" mass="25437">MHPKEGNKAGERAEGVSCEEQLRTLGLSNLEMRLRGDLIALYSFPKSGSGEGGADLFSLRSRDRTRRNGSKLHQGRFRLDIRKHFFTKRVVTHWNRLPREVVDAPSLSAFKRHLDKKHQTPSTSQDKTMEVIYAHEEAHTPPNPTAQSLYPLDAGIHTFVEVKRELQAHAEEGLAAGALQHVALHVGPAILRANQGRQLMGFARPLQRVLTLRIKPNKLRVDQAKL</sequence>
<dbReference type="Proteomes" id="UP001333110">
    <property type="component" value="Unassembled WGS sequence"/>
</dbReference>